<dbReference type="PANTHER" id="PTHR30558:SF3">
    <property type="entry name" value="BIOPOLYMER TRANSPORT PROTEIN EXBD-RELATED"/>
    <property type="match status" value="1"/>
</dbReference>
<dbReference type="eggNOG" id="COG0848">
    <property type="taxonomic scope" value="Bacteria"/>
</dbReference>
<evidence type="ECO:0000256" key="4">
    <source>
        <dbReference type="ARBA" id="ARBA00022692"/>
    </source>
</evidence>
<evidence type="ECO:0000256" key="8">
    <source>
        <dbReference type="SAM" id="MobiDB-lite"/>
    </source>
</evidence>
<keyword evidence="7" id="KW-0653">Protein transport</keyword>
<keyword evidence="11" id="KW-1185">Reference proteome</keyword>
<sequence length="185" mass="20986">MAKRGVPEVNAGSMADIAFLLLIFFLVTTKIPNEKGLPIILPPKKDENSLQKIELHDRNVLTVLVNSRNQLLVEREPLNIKDLTEKTIEFIDNRKKDKHLSDSPKDAVVSLKTDRGTSYRRYIQVMNSVQAAYNTLRARHMGITLTEYLAYDAKKASKKLRQRHKAAKKEYPLNISEAEQTSVGG</sequence>
<keyword evidence="7" id="KW-0813">Transport</keyword>
<comment type="subcellular location">
    <subcellularLocation>
        <location evidence="1">Cell membrane</location>
        <topology evidence="1">Single-pass membrane protein</topology>
    </subcellularLocation>
    <subcellularLocation>
        <location evidence="7">Cell membrane</location>
        <topology evidence="7">Single-pass type II membrane protein</topology>
    </subcellularLocation>
</comment>
<comment type="caution">
    <text evidence="10">The sequence shown here is derived from an EMBL/GenBank/DDBJ whole genome shotgun (WGS) entry which is preliminary data.</text>
</comment>
<dbReference type="InterPro" id="IPR003400">
    <property type="entry name" value="ExbD"/>
</dbReference>
<dbReference type="PANTHER" id="PTHR30558">
    <property type="entry name" value="EXBD MEMBRANE COMPONENT OF PMF-DRIVEN MACROMOLECULE IMPORT SYSTEM"/>
    <property type="match status" value="1"/>
</dbReference>
<reference evidence="10 11" key="1">
    <citation type="submission" date="2007-01" db="EMBL/GenBank/DDBJ databases">
        <authorList>
            <person name="Haygood M."/>
            <person name="Podell S."/>
            <person name="Anderson C."/>
            <person name="Hopkinson B."/>
            <person name="Roe K."/>
            <person name="Barbeau K."/>
            <person name="Gaasterland T."/>
            <person name="Ferriera S."/>
            <person name="Johnson J."/>
            <person name="Kravitz S."/>
            <person name="Beeson K."/>
            <person name="Sutton G."/>
            <person name="Rogers Y.-H."/>
            <person name="Friedman R."/>
            <person name="Frazier M."/>
            <person name="Venter J.C."/>
        </authorList>
    </citation>
    <scope>NUCLEOTIDE SEQUENCE [LARGE SCALE GENOMIC DNA]</scope>
    <source>
        <strain evidence="10 11">ATCC 23134</strain>
    </source>
</reference>
<accession>A1ZLU7</accession>
<protein>
    <recommendedName>
        <fullName evidence="12">Biopolymer transporter ExbD</fullName>
    </recommendedName>
</protein>
<evidence type="ECO:0000256" key="6">
    <source>
        <dbReference type="ARBA" id="ARBA00023136"/>
    </source>
</evidence>
<gene>
    <name evidence="10" type="ORF">M23134_04326</name>
</gene>
<dbReference type="Pfam" id="PF02472">
    <property type="entry name" value="ExbD"/>
    <property type="match status" value="1"/>
</dbReference>
<dbReference type="AlphaFoldDB" id="A1ZLU7"/>
<keyword evidence="3" id="KW-1003">Cell membrane</keyword>
<dbReference type="GO" id="GO:0015031">
    <property type="term" value="P:protein transport"/>
    <property type="evidence" value="ECO:0007669"/>
    <property type="project" value="UniProtKB-KW"/>
</dbReference>
<name>A1ZLU7_MICM2</name>
<evidence type="ECO:0008006" key="12">
    <source>
        <dbReference type="Google" id="ProtNLM"/>
    </source>
</evidence>
<dbReference type="RefSeq" id="WP_002697669.1">
    <property type="nucleotide sequence ID" value="NZ_AAWS01000015.1"/>
</dbReference>
<evidence type="ECO:0000256" key="5">
    <source>
        <dbReference type="ARBA" id="ARBA00022989"/>
    </source>
</evidence>
<evidence type="ECO:0000256" key="2">
    <source>
        <dbReference type="ARBA" id="ARBA00005811"/>
    </source>
</evidence>
<dbReference type="GO" id="GO:0022857">
    <property type="term" value="F:transmembrane transporter activity"/>
    <property type="evidence" value="ECO:0007669"/>
    <property type="project" value="InterPro"/>
</dbReference>
<keyword evidence="6 9" id="KW-0472">Membrane</keyword>
<dbReference type="Proteomes" id="UP000004095">
    <property type="component" value="Unassembled WGS sequence"/>
</dbReference>
<evidence type="ECO:0000256" key="3">
    <source>
        <dbReference type="ARBA" id="ARBA00022475"/>
    </source>
</evidence>
<evidence type="ECO:0000256" key="9">
    <source>
        <dbReference type="SAM" id="Phobius"/>
    </source>
</evidence>
<comment type="similarity">
    <text evidence="2 7">Belongs to the ExbD/TolR family.</text>
</comment>
<evidence type="ECO:0000313" key="11">
    <source>
        <dbReference type="Proteomes" id="UP000004095"/>
    </source>
</evidence>
<dbReference type="EMBL" id="AAWS01000015">
    <property type="protein sequence ID" value="EAY28479.1"/>
    <property type="molecule type" value="Genomic_DNA"/>
</dbReference>
<keyword evidence="5 9" id="KW-1133">Transmembrane helix</keyword>
<organism evidence="10 11">
    <name type="scientific">Microscilla marina ATCC 23134</name>
    <dbReference type="NCBI Taxonomy" id="313606"/>
    <lineage>
        <taxon>Bacteria</taxon>
        <taxon>Pseudomonadati</taxon>
        <taxon>Bacteroidota</taxon>
        <taxon>Cytophagia</taxon>
        <taxon>Cytophagales</taxon>
        <taxon>Microscillaceae</taxon>
        <taxon>Microscilla</taxon>
    </lineage>
</organism>
<keyword evidence="4 7" id="KW-0812">Transmembrane</keyword>
<evidence type="ECO:0000313" key="10">
    <source>
        <dbReference type="EMBL" id="EAY28479.1"/>
    </source>
</evidence>
<feature type="transmembrane region" description="Helical" evidence="9">
    <location>
        <begin position="12"/>
        <end position="29"/>
    </location>
</feature>
<dbReference type="GO" id="GO:0005886">
    <property type="term" value="C:plasma membrane"/>
    <property type="evidence" value="ECO:0007669"/>
    <property type="project" value="UniProtKB-SubCell"/>
</dbReference>
<dbReference type="OrthoDB" id="9801500at2"/>
<feature type="region of interest" description="Disordered" evidence="8">
    <location>
        <begin position="162"/>
        <end position="185"/>
    </location>
</feature>
<evidence type="ECO:0000256" key="1">
    <source>
        <dbReference type="ARBA" id="ARBA00004162"/>
    </source>
</evidence>
<proteinExistence type="inferred from homology"/>
<evidence type="ECO:0000256" key="7">
    <source>
        <dbReference type="RuleBase" id="RU003879"/>
    </source>
</evidence>